<comment type="caution">
    <text evidence="1">The sequence shown here is derived from an EMBL/GenBank/DDBJ whole genome shotgun (WGS) entry which is preliminary data.</text>
</comment>
<evidence type="ECO:0000313" key="2">
    <source>
        <dbReference type="Proteomes" id="UP000032232"/>
    </source>
</evidence>
<dbReference type="RefSeq" id="WP_052500686.1">
    <property type="nucleotide sequence ID" value="NZ_FZPF01000016.1"/>
</dbReference>
<dbReference type="CDD" id="cd09757">
    <property type="entry name" value="Cas8c_I-C"/>
    <property type="match status" value="1"/>
</dbReference>
<protein>
    <submittedName>
        <fullName evidence="1">CRISPR-associated protein Csd1</fullName>
    </submittedName>
</protein>
<evidence type="ECO:0000313" key="1">
    <source>
        <dbReference type="EMBL" id="KIT18127.1"/>
    </source>
</evidence>
<reference evidence="1 2" key="1">
    <citation type="submission" date="2015-02" db="EMBL/GenBank/DDBJ databases">
        <title>Genome Sequence of Jannaschia aquimarina DSM28248, a member of the Roseobacter clade.</title>
        <authorList>
            <person name="Voget S."/>
            <person name="Daniel R."/>
        </authorList>
    </citation>
    <scope>NUCLEOTIDE SEQUENCE [LARGE SCALE GENOMIC DNA]</scope>
    <source>
        <strain evidence="1 2">GSW-M26</strain>
    </source>
</reference>
<gene>
    <name evidence="1" type="ORF">jaqu_01470</name>
</gene>
<name>A0A0D1CTM4_9RHOB</name>
<dbReference type="AlphaFoldDB" id="A0A0D1CTM4"/>
<dbReference type="EMBL" id="JYFE01000004">
    <property type="protein sequence ID" value="KIT18127.1"/>
    <property type="molecule type" value="Genomic_DNA"/>
</dbReference>
<dbReference type="Proteomes" id="UP000032232">
    <property type="component" value="Unassembled WGS sequence"/>
</dbReference>
<proteinExistence type="predicted"/>
<dbReference type="PATRIC" id="fig|935700.4.peg.165"/>
<dbReference type="STRING" id="935700.jaqu_01470"/>
<dbReference type="InterPro" id="IPR010144">
    <property type="entry name" value="CRISPR-assoc_prot_Csd1-typ"/>
</dbReference>
<dbReference type="Pfam" id="PF09709">
    <property type="entry name" value="Cas_Csd1"/>
    <property type="match status" value="1"/>
</dbReference>
<organism evidence="1 2">
    <name type="scientific">Jannaschia aquimarina</name>
    <dbReference type="NCBI Taxonomy" id="935700"/>
    <lineage>
        <taxon>Bacteria</taxon>
        <taxon>Pseudomonadati</taxon>
        <taxon>Pseudomonadota</taxon>
        <taxon>Alphaproteobacteria</taxon>
        <taxon>Rhodobacterales</taxon>
        <taxon>Roseobacteraceae</taxon>
        <taxon>Jannaschia</taxon>
    </lineage>
</organism>
<keyword evidence="2" id="KW-1185">Reference proteome</keyword>
<sequence length="590" mass="62617">MTILQELAALYDARAVEKKWPRPGFSTEKIGAVVVLAGDGSVSEIRRLGSFEKNKFVPRRMTVPAAIKRASGIKPNTFWDKTAYALGVTETPDGPGQGKRTAAEHAAWVAAHLELLEGATDPALIALHRFCETWESERFADHPDAAGLVDQNVVFRLGDGGLVHDLPAAQALLTGAGEGDAICLVSGRAGPVARLHPSIKGVMGAQTAGASLVSFNDAAYESHGKKQGDNAPVSEAAAFAYGTALNALLAKGSGNHLRIGGDTVAFWAEEPEAENWFDAMLAGAGDPAAEPELAGRLRAMAEGRRRDDVALNPDARLFVLGLAPNAARLAVRYWHPGTLGDFARAVTRFWDDMAIAPSPFAKDGALMPPKPWALLYDVAAQRDAGNIPATLGGELMRAIMTGGRYPATWLAALMGRLRIEGEPDAKAGKVDGRRAAAIAAILRRNHGQEVPMALDEGARDVAYLLGRLFGAYVYAEKSYQERGAGLRQKYMGAASATPARVFPVLMRGYEHNLSSLRKAGGMKAGSGARADRAVAAIIDALEGEMPATLPLEAQGRFFIGFYHQISAFYAKPEEAADALIDDTDAEGDAA</sequence>
<dbReference type="NCBIfam" id="TIGR01863">
    <property type="entry name" value="cas_Csd1"/>
    <property type="match status" value="1"/>
</dbReference>
<accession>A0A0D1CTM4</accession>